<proteinExistence type="predicted"/>
<feature type="transmembrane region" description="Helical" evidence="2">
    <location>
        <begin position="228"/>
        <end position="255"/>
    </location>
</feature>
<organism evidence="3 4">
    <name type="scientific">Bodo saltans</name>
    <name type="common">Flagellated protozoan</name>
    <dbReference type="NCBI Taxonomy" id="75058"/>
    <lineage>
        <taxon>Eukaryota</taxon>
        <taxon>Discoba</taxon>
        <taxon>Euglenozoa</taxon>
        <taxon>Kinetoplastea</taxon>
        <taxon>Metakinetoplastina</taxon>
        <taxon>Eubodonida</taxon>
        <taxon>Bodonidae</taxon>
        <taxon>Bodo</taxon>
    </lineage>
</organism>
<accession>A0A0S4ISA8</accession>
<feature type="region of interest" description="Disordered" evidence="1">
    <location>
        <begin position="431"/>
        <end position="487"/>
    </location>
</feature>
<dbReference type="VEuPathDB" id="TriTrypDB:BSAL_63495"/>
<keyword evidence="2" id="KW-0472">Membrane</keyword>
<sequence length="498" mass="52906">MASSLSTSGLALDSICAVLYTLLACGALLRLVQRHRQSGCPFRFFSSHARSGACFQRLAQCWTRTNVSCCCCSDPTDEFRQRTSHGGYSTLHSSASGGSSSSNSSNGAKKGYLVMLALLVYCVMRATQLALFAAGVLDSSGDITTNMYRFVPALGFMAVQSTMLYKWIDHVSELTLVLQHQAFGIGQFLMTCSVLLMLSDAVLTILALIDTQIVHFSHQPGHMWNVLVNMFCGVVYAFNGIAFSGLGCFLRYLWIPVTPMGAYASKRILGIALIFGVMCVGRGAILLMYIGDDSSDVNTHVHTVTHNDWGAPAVLLFEWTALVISLFLLTVAKHHNNNSSASNSMTAATIQPAVAFSSGGGGEAPLTEESGDAVAHSFRGDASSQFYIGGGTGRSTMSSSTTAGDHNNRATAVYHPRYSIGTASSEVSLATIGSNPNSSSSARATVGAPLPPRSTVVTSSSPFTSSSRSHHSMTPTTIGQQQSTTQGIRLGLHRLKCP</sequence>
<feature type="compositionally biased region" description="Polar residues" evidence="1">
    <location>
        <begin position="431"/>
        <end position="443"/>
    </location>
</feature>
<keyword evidence="2" id="KW-1133">Transmembrane helix</keyword>
<gene>
    <name evidence="3" type="ORF">BSAL_63495</name>
</gene>
<evidence type="ECO:0000313" key="4">
    <source>
        <dbReference type="Proteomes" id="UP000051952"/>
    </source>
</evidence>
<feature type="transmembrane region" description="Helical" evidence="2">
    <location>
        <begin position="267"/>
        <end position="290"/>
    </location>
</feature>
<feature type="transmembrane region" description="Helical" evidence="2">
    <location>
        <begin position="12"/>
        <end position="32"/>
    </location>
</feature>
<name>A0A0S4ISA8_BODSA</name>
<evidence type="ECO:0000256" key="2">
    <source>
        <dbReference type="SAM" id="Phobius"/>
    </source>
</evidence>
<dbReference type="AlphaFoldDB" id="A0A0S4ISA8"/>
<feature type="transmembrane region" description="Helical" evidence="2">
    <location>
        <begin position="147"/>
        <end position="168"/>
    </location>
</feature>
<keyword evidence="2" id="KW-0812">Transmembrane</keyword>
<feature type="transmembrane region" description="Helical" evidence="2">
    <location>
        <begin position="310"/>
        <end position="332"/>
    </location>
</feature>
<evidence type="ECO:0000313" key="3">
    <source>
        <dbReference type="EMBL" id="CUF55240.1"/>
    </source>
</evidence>
<feature type="transmembrane region" description="Helical" evidence="2">
    <location>
        <begin position="112"/>
        <end position="135"/>
    </location>
</feature>
<dbReference type="Proteomes" id="UP000051952">
    <property type="component" value="Unassembled WGS sequence"/>
</dbReference>
<protein>
    <submittedName>
        <fullName evidence="3">Membrane-associated protein, putative</fullName>
    </submittedName>
</protein>
<keyword evidence="4" id="KW-1185">Reference proteome</keyword>
<feature type="transmembrane region" description="Helical" evidence="2">
    <location>
        <begin position="188"/>
        <end position="208"/>
    </location>
</feature>
<reference evidence="4" key="1">
    <citation type="submission" date="2015-09" db="EMBL/GenBank/DDBJ databases">
        <authorList>
            <consortium name="Pathogen Informatics"/>
        </authorList>
    </citation>
    <scope>NUCLEOTIDE SEQUENCE [LARGE SCALE GENOMIC DNA]</scope>
    <source>
        <strain evidence="4">Lake Konstanz</strain>
    </source>
</reference>
<evidence type="ECO:0000256" key="1">
    <source>
        <dbReference type="SAM" id="MobiDB-lite"/>
    </source>
</evidence>
<dbReference type="EMBL" id="CYKH01000352">
    <property type="protein sequence ID" value="CUF55240.1"/>
    <property type="molecule type" value="Genomic_DNA"/>
</dbReference>
<feature type="compositionally biased region" description="Low complexity" evidence="1">
    <location>
        <begin position="453"/>
        <end position="487"/>
    </location>
</feature>